<evidence type="ECO:0000256" key="6">
    <source>
        <dbReference type="SAM" id="Phobius"/>
    </source>
</evidence>
<dbReference type="GeneID" id="106168135"/>
<dbReference type="OrthoDB" id="10071849at2759"/>
<dbReference type="GO" id="GO:0016020">
    <property type="term" value="C:membrane"/>
    <property type="evidence" value="ECO:0007669"/>
    <property type="project" value="UniProtKB-SubCell"/>
</dbReference>
<dbReference type="InParanoid" id="A0A1S3IWH8"/>
<evidence type="ECO:0000256" key="1">
    <source>
        <dbReference type="ARBA" id="ARBA00004141"/>
    </source>
</evidence>
<dbReference type="InterPro" id="IPR007237">
    <property type="entry name" value="CD20-like"/>
</dbReference>
<accession>A0A1S3IWH8</accession>
<dbReference type="RefSeq" id="XP_013402542.1">
    <property type="nucleotide sequence ID" value="XM_013547088.1"/>
</dbReference>
<dbReference type="InterPro" id="IPR030417">
    <property type="entry name" value="MS4A"/>
</dbReference>
<evidence type="ECO:0000256" key="4">
    <source>
        <dbReference type="ARBA" id="ARBA00022989"/>
    </source>
</evidence>
<keyword evidence="7" id="KW-1185">Reference proteome</keyword>
<dbReference type="Proteomes" id="UP000085678">
    <property type="component" value="Unplaced"/>
</dbReference>
<keyword evidence="3 6" id="KW-0812">Transmembrane</keyword>
<dbReference type="PANTHER" id="PTHR23320:SF165">
    <property type="entry name" value="MARVEL DOMAIN-CONTAINING PROTEIN"/>
    <property type="match status" value="1"/>
</dbReference>
<evidence type="ECO:0000313" key="8">
    <source>
        <dbReference type="RefSeq" id="XP_013402542.1"/>
    </source>
</evidence>
<feature type="transmembrane region" description="Helical" evidence="6">
    <location>
        <begin position="32"/>
        <end position="55"/>
    </location>
</feature>
<reference evidence="8" key="1">
    <citation type="submission" date="2025-08" db="UniProtKB">
        <authorList>
            <consortium name="RefSeq"/>
        </authorList>
    </citation>
    <scope>IDENTIFICATION</scope>
    <source>
        <tissue evidence="8">Gonads</tissue>
    </source>
</reference>
<gene>
    <name evidence="8" type="primary">LOC106168135</name>
</gene>
<organism evidence="7 8">
    <name type="scientific">Lingula anatina</name>
    <name type="common">Brachiopod</name>
    <name type="synonym">Lingula unguis</name>
    <dbReference type="NCBI Taxonomy" id="7574"/>
    <lineage>
        <taxon>Eukaryota</taxon>
        <taxon>Metazoa</taxon>
        <taxon>Spiralia</taxon>
        <taxon>Lophotrochozoa</taxon>
        <taxon>Brachiopoda</taxon>
        <taxon>Linguliformea</taxon>
        <taxon>Lingulata</taxon>
        <taxon>Lingulida</taxon>
        <taxon>Linguloidea</taxon>
        <taxon>Lingulidae</taxon>
        <taxon>Lingula</taxon>
    </lineage>
</organism>
<feature type="transmembrane region" description="Helical" evidence="6">
    <location>
        <begin position="67"/>
        <end position="88"/>
    </location>
</feature>
<comment type="subcellular location">
    <subcellularLocation>
        <location evidence="1">Membrane</location>
        <topology evidence="1">Multi-pass membrane protein</topology>
    </subcellularLocation>
</comment>
<keyword evidence="5 6" id="KW-0472">Membrane</keyword>
<protein>
    <submittedName>
        <fullName evidence="8">Uncharacterized protein LOC106168135 isoform X2</fullName>
    </submittedName>
</protein>
<feature type="transmembrane region" description="Helical" evidence="6">
    <location>
        <begin position="95"/>
        <end position="120"/>
    </location>
</feature>
<dbReference type="PANTHER" id="PTHR23320">
    <property type="entry name" value="MEMBRANE-SPANNING 4-DOMAINS SUBFAMILY A MS4A -RELATED"/>
    <property type="match status" value="1"/>
</dbReference>
<dbReference type="AlphaFoldDB" id="A0A1S3IWH8"/>
<name>A0A1S3IWH8_LINAN</name>
<proteinExistence type="inferred from homology"/>
<keyword evidence="4 6" id="KW-1133">Transmembrane helix</keyword>
<feature type="transmembrane region" description="Helical" evidence="6">
    <location>
        <begin position="140"/>
        <end position="163"/>
    </location>
</feature>
<evidence type="ECO:0000313" key="7">
    <source>
        <dbReference type="Proteomes" id="UP000085678"/>
    </source>
</evidence>
<evidence type="ECO:0000256" key="2">
    <source>
        <dbReference type="ARBA" id="ARBA00009565"/>
    </source>
</evidence>
<dbReference type="Pfam" id="PF04103">
    <property type="entry name" value="CD20"/>
    <property type="match status" value="1"/>
</dbReference>
<evidence type="ECO:0000256" key="5">
    <source>
        <dbReference type="ARBA" id="ARBA00023136"/>
    </source>
</evidence>
<sequence>MNQTPQRVPFPVFFTQPPPAYFAERYHHKAGVSLGVAQLVFGVNCFILGIVYVAWPPAAFLSLTNRASGAGIWCGILFIVTGVLGILTRNRDKRLIIAYMIMSIISVVFAWTALISVSAIDVTASAIRNQVSLSNNFVTFGSLINFGYISVGLSGYMVFLSVVEGIIAIIASAFCCHGVCCGAQPSTPGTVAYAEPNIGQNAMAYVAPAQQVPNVHYPGVGGYYPQHQQWPQGGATGQMDEHMPQKL</sequence>
<evidence type="ECO:0000256" key="3">
    <source>
        <dbReference type="ARBA" id="ARBA00022692"/>
    </source>
</evidence>
<comment type="similarity">
    <text evidence="2">Belongs to the MS4A family.</text>
</comment>